<reference evidence="7" key="1">
    <citation type="submission" date="2021-01" db="EMBL/GenBank/DDBJ databases">
        <title>Whole genome shotgun sequence of Sinosporangium siamense NBRC 109515.</title>
        <authorList>
            <person name="Komaki H."/>
            <person name="Tamura T."/>
        </authorList>
    </citation>
    <scope>NUCLEOTIDE SEQUENCE</scope>
    <source>
        <strain evidence="7">NBRC 109515</strain>
    </source>
</reference>
<evidence type="ECO:0000313" key="8">
    <source>
        <dbReference type="Proteomes" id="UP000606172"/>
    </source>
</evidence>
<evidence type="ECO:0000259" key="6">
    <source>
        <dbReference type="PROSITE" id="PS51085"/>
    </source>
</evidence>
<keyword evidence="4" id="KW-0408">Iron</keyword>
<dbReference type="Pfam" id="PF01799">
    <property type="entry name" value="Fer2_2"/>
    <property type="match status" value="1"/>
</dbReference>
<keyword evidence="8" id="KW-1185">Reference proteome</keyword>
<comment type="caution">
    <text evidence="7">The sequence shown here is derived from an EMBL/GenBank/DDBJ whole genome shotgun (WGS) entry which is preliminary data.</text>
</comment>
<keyword evidence="5" id="KW-0411">Iron-sulfur</keyword>
<dbReference type="InterPro" id="IPR001041">
    <property type="entry name" value="2Fe-2S_ferredoxin-type"/>
</dbReference>
<dbReference type="Pfam" id="PF00111">
    <property type="entry name" value="Fer2"/>
    <property type="match status" value="1"/>
</dbReference>
<organism evidence="7 8">
    <name type="scientific">Sinosporangium siamense</name>
    <dbReference type="NCBI Taxonomy" id="1367973"/>
    <lineage>
        <taxon>Bacteria</taxon>
        <taxon>Bacillati</taxon>
        <taxon>Actinomycetota</taxon>
        <taxon>Actinomycetes</taxon>
        <taxon>Streptosporangiales</taxon>
        <taxon>Streptosporangiaceae</taxon>
        <taxon>Sinosporangium</taxon>
    </lineage>
</organism>
<feature type="domain" description="2Fe-2S ferredoxin-type" evidence="6">
    <location>
        <begin position="1"/>
        <end position="66"/>
    </location>
</feature>
<protein>
    <submittedName>
        <fullName evidence="7">(2Fe-2S)-binding protein</fullName>
    </submittedName>
</protein>
<keyword evidence="1" id="KW-0001">2Fe-2S</keyword>
<dbReference type="InterPro" id="IPR036010">
    <property type="entry name" value="2Fe-2S_ferredoxin-like_sf"/>
</dbReference>
<sequence>MEQDVAPRLLLSDFLRDVLGFTGTHVGCEQGACGACTILLNGEAVRSCLMFAVQVNGATVLTIEGVSPDGTSLHPIQRAFHENHGLQCGFCTPGFVMSACALLKENPAPTESEIRTQLSGNLCRCTGYESIVQSVLQAARDLESAGGQSAGKADSHAG</sequence>
<dbReference type="EMBL" id="BOOW01000010">
    <property type="protein sequence ID" value="GII91597.1"/>
    <property type="molecule type" value="Genomic_DNA"/>
</dbReference>
<dbReference type="PANTHER" id="PTHR44379">
    <property type="entry name" value="OXIDOREDUCTASE WITH IRON-SULFUR SUBUNIT"/>
    <property type="match status" value="1"/>
</dbReference>
<dbReference type="Proteomes" id="UP000606172">
    <property type="component" value="Unassembled WGS sequence"/>
</dbReference>
<dbReference type="SUPFAM" id="SSF54292">
    <property type="entry name" value="2Fe-2S ferredoxin-like"/>
    <property type="match status" value="1"/>
</dbReference>
<dbReference type="GO" id="GO:0046872">
    <property type="term" value="F:metal ion binding"/>
    <property type="evidence" value="ECO:0007669"/>
    <property type="project" value="UniProtKB-KW"/>
</dbReference>
<dbReference type="InterPro" id="IPR002888">
    <property type="entry name" value="2Fe-2S-bd"/>
</dbReference>
<dbReference type="GO" id="GO:0051537">
    <property type="term" value="F:2 iron, 2 sulfur cluster binding"/>
    <property type="evidence" value="ECO:0007669"/>
    <property type="project" value="UniProtKB-KW"/>
</dbReference>
<dbReference type="InterPro" id="IPR036884">
    <property type="entry name" value="2Fe-2S-bd_dom_sf"/>
</dbReference>
<gene>
    <name evidence="7" type="ORF">Ssi02_18280</name>
</gene>
<dbReference type="PROSITE" id="PS51085">
    <property type="entry name" value="2FE2S_FER_2"/>
    <property type="match status" value="1"/>
</dbReference>
<dbReference type="GO" id="GO:0016491">
    <property type="term" value="F:oxidoreductase activity"/>
    <property type="evidence" value="ECO:0007669"/>
    <property type="project" value="UniProtKB-KW"/>
</dbReference>
<keyword evidence="3" id="KW-0560">Oxidoreductase</keyword>
<keyword evidence="2" id="KW-0479">Metal-binding</keyword>
<dbReference type="Gene3D" id="1.10.150.120">
    <property type="entry name" value="[2Fe-2S]-binding domain"/>
    <property type="match status" value="1"/>
</dbReference>
<dbReference type="InterPro" id="IPR006058">
    <property type="entry name" value="2Fe2S_fd_BS"/>
</dbReference>
<accession>A0A919RDA6</accession>
<dbReference type="InterPro" id="IPR051452">
    <property type="entry name" value="Diverse_Oxidoreductases"/>
</dbReference>
<dbReference type="AlphaFoldDB" id="A0A919RDA6"/>
<evidence type="ECO:0000256" key="1">
    <source>
        <dbReference type="ARBA" id="ARBA00022714"/>
    </source>
</evidence>
<evidence type="ECO:0000256" key="2">
    <source>
        <dbReference type="ARBA" id="ARBA00022723"/>
    </source>
</evidence>
<dbReference type="PROSITE" id="PS00197">
    <property type="entry name" value="2FE2S_FER_1"/>
    <property type="match status" value="1"/>
</dbReference>
<dbReference type="Gene3D" id="3.10.20.30">
    <property type="match status" value="1"/>
</dbReference>
<proteinExistence type="predicted"/>
<evidence type="ECO:0000256" key="5">
    <source>
        <dbReference type="ARBA" id="ARBA00023014"/>
    </source>
</evidence>
<evidence type="ECO:0000256" key="3">
    <source>
        <dbReference type="ARBA" id="ARBA00023002"/>
    </source>
</evidence>
<dbReference type="FunFam" id="1.10.150.120:FF:000003">
    <property type="entry name" value="Carbon monoxide dehydrogenase, small subunit"/>
    <property type="match status" value="1"/>
</dbReference>
<evidence type="ECO:0000256" key="4">
    <source>
        <dbReference type="ARBA" id="ARBA00023004"/>
    </source>
</evidence>
<name>A0A919RDA6_9ACTN</name>
<dbReference type="InterPro" id="IPR012675">
    <property type="entry name" value="Beta-grasp_dom_sf"/>
</dbReference>
<evidence type="ECO:0000313" key="7">
    <source>
        <dbReference type="EMBL" id="GII91597.1"/>
    </source>
</evidence>
<dbReference type="SUPFAM" id="SSF47741">
    <property type="entry name" value="CO dehydrogenase ISP C-domain like"/>
    <property type="match status" value="1"/>
</dbReference>
<dbReference type="PANTHER" id="PTHR44379:SF5">
    <property type="entry name" value="OXIDOREDUCTASE WITH IRON-SULFUR SUBUNIT"/>
    <property type="match status" value="1"/>
</dbReference>